<keyword evidence="9" id="KW-1185">Reference proteome</keyword>
<evidence type="ECO:0000313" key="10">
    <source>
        <dbReference type="RefSeq" id="XP_015518080.1"/>
    </source>
</evidence>
<evidence type="ECO:0000256" key="6">
    <source>
        <dbReference type="ARBA" id="ARBA00052504"/>
    </source>
</evidence>
<evidence type="ECO:0000256" key="1">
    <source>
        <dbReference type="ARBA" id="ARBA00001946"/>
    </source>
</evidence>
<sequence length="234" mass="26321">MTNNTQFKPVTHCIFDMDGLLLDTEKIYKVIYQNICSMYGQRYESDIQFQVLGRPERTGAEMIIEHYKLPLSANEFQHIYHRLQKELFTDVKLMPGAERLLRHLKAHNIPIALATSSSAESYKLKTVNSLEVFDLFNHQVLGGSDPGVRRGKPCPDIFIVAAERFPEPADPAKCLVFEDAPNGVQAALAAGMQCVMVPDENLPKRLQTDATLVINSLEEFKPELFGLPAFPDKA</sequence>
<comment type="cofactor">
    <cofactor evidence="1">
        <name>Mg(2+)</name>
        <dbReference type="ChEBI" id="CHEBI:18420"/>
    </cofactor>
</comment>
<evidence type="ECO:0000256" key="2">
    <source>
        <dbReference type="ARBA" id="ARBA00006171"/>
    </source>
</evidence>
<keyword evidence="5" id="KW-0460">Magnesium</keyword>
<dbReference type="SFLD" id="SFLDG01135">
    <property type="entry name" value="C1.5.6:_HAD__Beta-PGM__Phospha"/>
    <property type="match status" value="1"/>
</dbReference>
<dbReference type="SFLD" id="SFLDS00003">
    <property type="entry name" value="Haloacid_Dehalogenase"/>
    <property type="match status" value="1"/>
</dbReference>
<dbReference type="Gene3D" id="1.10.150.240">
    <property type="entry name" value="Putative phosphatase, domain 2"/>
    <property type="match status" value="1"/>
</dbReference>
<gene>
    <name evidence="10" type="primary">LOC107223031</name>
</gene>
<dbReference type="FunCoup" id="A0A6J0BUF3">
    <property type="interactions" value="412"/>
</dbReference>
<evidence type="ECO:0000256" key="7">
    <source>
        <dbReference type="ARBA" id="ARBA00066578"/>
    </source>
</evidence>
<dbReference type="FunFam" id="1.10.150.240:FF:000001">
    <property type="entry name" value="Haloacid dehalogenase-like hydrolase domain"/>
    <property type="match status" value="1"/>
</dbReference>
<dbReference type="EC" id="3.1.3.96" evidence="7"/>
<keyword evidence="4" id="KW-0378">Hydrolase</keyword>
<dbReference type="InterPro" id="IPR023214">
    <property type="entry name" value="HAD_sf"/>
</dbReference>
<dbReference type="AlphaFoldDB" id="A0A6J0BUF3"/>
<dbReference type="InterPro" id="IPR023198">
    <property type="entry name" value="PGP-like_dom2"/>
</dbReference>
<evidence type="ECO:0000256" key="8">
    <source>
        <dbReference type="ARBA" id="ARBA00083904"/>
    </source>
</evidence>
<dbReference type="RefSeq" id="XP_015518080.1">
    <property type="nucleotide sequence ID" value="XM_015662594.2"/>
</dbReference>
<dbReference type="PANTHER" id="PTHR18901:SF38">
    <property type="entry name" value="PSEUDOURIDINE-5'-PHOSPHATASE"/>
    <property type="match status" value="1"/>
</dbReference>
<evidence type="ECO:0000313" key="9">
    <source>
        <dbReference type="Proteomes" id="UP000829291"/>
    </source>
</evidence>
<dbReference type="InParanoid" id="A0A6J0BUF3"/>
<evidence type="ECO:0000256" key="3">
    <source>
        <dbReference type="ARBA" id="ARBA00022723"/>
    </source>
</evidence>
<proteinExistence type="inferred from homology"/>
<dbReference type="SUPFAM" id="SSF56784">
    <property type="entry name" value="HAD-like"/>
    <property type="match status" value="1"/>
</dbReference>
<dbReference type="GO" id="GO:1990738">
    <property type="term" value="F:pseudouridine 5'-phosphatase activity"/>
    <property type="evidence" value="ECO:0007669"/>
    <property type="project" value="UniProtKB-EC"/>
</dbReference>
<organism evidence="10">
    <name type="scientific">Neodiprion lecontei</name>
    <name type="common">Redheaded pine sawfly</name>
    <dbReference type="NCBI Taxonomy" id="441921"/>
    <lineage>
        <taxon>Eukaryota</taxon>
        <taxon>Metazoa</taxon>
        <taxon>Ecdysozoa</taxon>
        <taxon>Arthropoda</taxon>
        <taxon>Hexapoda</taxon>
        <taxon>Insecta</taxon>
        <taxon>Pterygota</taxon>
        <taxon>Neoptera</taxon>
        <taxon>Endopterygota</taxon>
        <taxon>Hymenoptera</taxon>
        <taxon>Tenthredinoidea</taxon>
        <taxon>Diprionidae</taxon>
        <taxon>Diprioninae</taxon>
        <taxon>Neodiprion</taxon>
    </lineage>
</organism>
<dbReference type="Pfam" id="PF00702">
    <property type="entry name" value="Hydrolase"/>
    <property type="match status" value="1"/>
</dbReference>
<dbReference type="InterPro" id="IPR006439">
    <property type="entry name" value="HAD-SF_hydro_IA"/>
</dbReference>
<dbReference type="NCBIfam" id="TIGR01509">
    <property type="entry name" value="HAD-SF-IA-v3"/>
    <property type="match status" value="1"/>
</dbReference>
<dbReference type="GeneID" id="107223031"/>
<protein>
    <recommendedName>
        <fullName evidence="7">pseudouridine 5'-phosphatase</fullName>
        <ecNumber evidence="7">3.1.3.96</ecNumber>
    </recommendedName>
    <alternativeName>
        <fullName evidence="8">Pseudouridine-5'-monophosphatase</fullName>
    </alternativeName>
</protein>
<accession>A0A6J0BUF3</accession>
<dbReference type="Proteomes" id="UP000829291">
    <property type="component" value="Chromosome 5"/>
</dbReference>
<reference evidence="10" key="1">
    <citation type="submission" date="2025-08" db="UniProtKB">
        <authorList>
            <consortium name="RefSeq"/>
        </authorList>
    </citation>
    <scope>IDENTIFICATION</scope>
    <source>
        <tissue evidence="10">Thorax and Abdomen</tissue>
    </source>
</reference>
<dbReference type="SFLD" id="SFLDG01129">
    <property type="entry name" value="C1.5:_HAD__Beta-PGM__Phosphata"/>
    <property type="match status" value="1"/>
</dbReference>
<dbReference type="OrthoDB" id="40579at2759"/>
<evidence type="ECO:0000256" key="5">
    <source>
        <dbReference type="ARBA" id="ARBA00022842"/>
    </source>
</evidence>
<dbReference type="InterPro" id="IPR036412">
    <property type="entry name" value="HAD-like_sf"/>
</dbReference>
<comment type="catalytic activity">
    <reaction evidence="6">
        <text>psi-UMP + H2O = pseudouridine + phosphate</text>
        <dbReference type="Rhea" id="RHEA:10944"/>
        <dbReference type="ChEBI" id="CHEBI:15377"/>
        <dbReference type="ChEBI" id="CHEBI:17802"/>
        <dbReference type="ChEBI" id="CHEBI:43474"/>
        <dbReference type="ChEBI" id="CHEBI:58380"/>
        <dbReference type="EC" id="3.1.3.96"/>
    </reaction>
</comment>
<comment type="similarity">
    <text evidence="2">Belongs to the HAD-like hydrolase superfamily. CbbY/CbbZ/Gph/YieH family.</text>
</comment>
<dbReference type="FunFam" id="3.40.50.1000:FF:000055">
    <property type="entry name" value="Haloacid dehalogenase-like hydrolase family protein"/>
    <property type="match status" value="1"/>
</dbReference>
<keyword evidence="3" id="KW-0479">Metal-binding</keyword>
<name>A0A6J0BUF3_NEOLC</name>
<dbReference type="Gene3D" id="3.40.50.1000">
    <property type="entry name" value="HAD superfamily/HAD-like"/>
    <property type="match status" value="1"/>
</dbReference>
<evidence type="ECO:0000256" key="4">
    <source>
        <dbReference type="ARBA" id="ARBA00022801"/>
    </source>
</evidence>
<dbReference type="PANTHER" id="PTHR18901">
    <property type="entry name" value="2-DEOXYGLUCOSE-6-PHOSPHATE PHOSPHATASE 2"/>
    <property type="match status" value="1"/>
</dbReference>
<dbReference type="GO" id="GO:0046872">
    <property type="term" value="F:metal ion binding"/>
    <property type="evidence" value="ECO:0007669"/>
    <property type="project" value="UniProtKB-KW"/>
</dbReference>